<proteinExistence type="predicted"/>
<accession>A0A0A9BBQ4</accession>
<reference evidence="1" key="1">
    <citation type="submission" date="2014-09" db="EMBL/GenBank/DDBJ databases">
        <authorList>
            <person name="Magalhaes I.L.F."/>
            <person name="Oliveira U."/>
            <person name="Santos F.R."/>
            <person name="Vidigal T.H.D.A."/>
            <person name="Brescovit A.D."/>
            <person name="Santos A.J."/>
        </authorList>
    </citation>
    <scope>NUCLEOTIDE SEQUENCE</scope>
    <source>
        <tissue evidence="1">Shoot tissue taken approximately 20 cm above the soil surface</tissue>
    </source>
</reference>
<dbReference type="EMBL" id="GBRH01237129">
    <property type="protein sequence ID" value="JAD60766.1"/>
    <property type="molecule type" value="Transcribed_RNA"/>
</dbReference>
<dbReference type="AlphaFoldDB" id="A0A0A9BBQ4"/>
<evidence type="ECO:0000313" key="1">
    <source>
        <dbReference type="EMBL" id="JAD60766.1"/>
    </source>
</evidence>
<name>A0A0A9BBQ4_ARUDO</name>
<organism evidence="1">
    <name type="scientific">Arundo donax</name>
    <name type="common">Giant reed</name>
    <name type="synonym">Donax arundinaceus</name>
    <dbReference type="NCBI Taxonomy" id="35708"/>
    <lineage>
        <taxon>Eukaryota</taxon>
        <taxon>Viridiplantae</taxon>
        <taxon>Streptophyta</taxon>
        <taxon>Embryophyta</taxon>
        <taxon>Tracheophyta</taxon>
        <taxon>Spermatophyta</taxon>
        <taxon>Magnoliopsida</taxon>
        <taxon>Liliopsida</taxon>
        <taxon>Poales</taxon>
        <taxon>Poaceae</taxon>
        <taxon>PACMAD clade</taxon>
        <taxon>Arundinoideae</taxon>
        <taxon>Arundineae</taxon>
        <taxon>Arundo</taxon>
    </lineage>
</organism>
<reference evidence="1" key="2">
    <citation type="journal article" date="2015" name="Data Brief">
        <title>Shoot transcriptome of the giant reed, Arundo donax.</title>
        <authorList>
            <person name="Barrero R.A."/>
            <person name="Guerrero F.D."/>
            <person name="Moolhuijzen P."/>
            <person name="Goolsby J.A."/>
            <person name="Tidwell J."/>
            <person name="Bellgard S.E."/>
            <person name="Bellgard M.I."/>
        </authorList>
    </citation>
    <scope>NUCLEOTIDE SEQUENCE</scope>
    <source>
        <tissue evidence="1">Shoot tissue taken approximately 20 cm above the soil surface</tissue>
    </source>
</reference>
<sequence length="93" mass="10180">MRWRRSSSPKTKPMWSSACRALGEHARRGGLVWLGGVARARPVAAASLVPMIAQVAARFLATGRRPCVARQVQREHAPLRRHGARWADASAAD</sequence>
<protein>
    <submittedName>
        <fullName evidence="1">Uncharacterized protein</fullName>
    </submittedName>
</protein>